<evidence type="ECO:0000313" key="3">
    <source>
        <dbReference type="EMBL" id="KPL87451.1"/>
    </source>
</evidence>
<reference evidence="2" key="1">
    <citation type="journal article" date="2015" name="Genome Announc.">
        <title>Draft Genome Sequences of Anaerolinea thermolimosa IMO-1, Bellilinea caldifistulae GOMI-1, Leptolinea tardivitalis YMTK-2, Levilinea saccharolytica KIBI-1, Longilinea arvoryzae KOME-1, Previously Described as Members of the Class Anaerolineae (Chloroflexi).</title>
        <authorList>
            <person name="Matsuura N."/>
            <person name="Tourlousse M.D."/>
            <person name="Ohashi A."/>
            <person name="Hugenholtz P."/>
            <person name="Sekiguchi Y."/>
        </authorList>
    </citation>
    <scope>NUCLEOTIDE SEQUENCE</scope>
    <source>
        <strain evidence="2">KIBI-1</strain>
    </source>
</reference>
<evidence type="ECO:0000313" key="2">
    <source>
        <dbReference type="EMBL" id="GAP19703.1"/>
    </source>
</evidence>
<evidence type="ECO:0000313" key="4">
    <source>
        <dbReference type="Proteomes" id="UP000050501"/>
    </source>
</evidence>
<organism evidence="2">
    <name type="scientific">Levilinea saccharolytica</name>
    <dbReference type="NCBI Taxonomy" id="229921"/>
    <lineage>
        <taxon>Bacteria</taxon>
        <taxon>Bacillati</taxon>
        <taxon>Chloroflexota</taxon>
        <taxon>Anaerolineae</taxon>
        <taxon>Anaerolineales</taxon>
        <taxon>Anaerolineaceae</taxon>
        <taxon>Levilinea</taxon>
    </lineage>
</organism>
<dbReference type="SUPFAM" id="SSF55826">
    <property type="entry name" value="YbaK/ProRS associated domain"/>
    <property type="match status" value="1"/>
</dbReference>
<dbReference type="RefSeq" id="WP_062419954.1">
    <property type="nucleotide sequence ID" value="NZ_BBXZ01000188.1"/>
</dbReference>
<dbReference type="Pfam" id="PF04073">
    <property type="entry name" value="tRNA_edit"/>
    <property type="match status" value="1"/>
</dbReference>
<dbReference type="PANTHER" id="PTHR30411:SF1">
    <property type="entry name" value="CYTOPLASMIC PROTEIN"/>
    <property type="match status" value="1"/>
</dbReference>
<dbReference type="EMBL" id="LGCM01000019">
    <property type="protein sequence ID" value="KPL87451.1"/>
    <property type="molecule type" value="Genomic_DNA"/>
</dbReference>
<dbReference type="Proteomes" id="UP000050501">
    <property type="component" value="Unassembled WGS sequence"/>
</dbReference>
<dbReference type="EMBL" id="DF967975">
    <property type="protein sequence ID" value="GAP19703.1"/>
    <property type="molecule type" value="Genomic_DNA"/>
</dbReference>
<dbReference type="PANTHER" id="PTHR30411">
    <property type="entry name" value="CYTOPLASMIC PROTEIN"/>
    <property type="match status" value="1"/>
</dbReference>
<dbReference type="OrthoDB" id="9798760at2"/>
<dbReference type="STRING" id="229921.ADN01_04665"/>
<proteinExistence type="predicted"/>
<dbReference type="InterPro" id="IPR036754">
    <property type="entry name" value="YbaK/aa-tRNA-synt-asso_dom_sf"/>
</dbReference>
<dbReference type="CDD" id="cd04333">
    <property type="entry name" value="ProX_deacylase"/>
    <property type="match status" value="1"/>
</dbReference>
<name>A0A0M9U3F6_9CHLR</name>
<dbReference type="InterPro" id="IPR007214">
    <property type="entry name" value="YbaK/aa-tRNA-synth-assoc-dom"/>
</dbReference>
<reference evidence="3 4" key="2">
    <citation type="submission" date="2015-07" db="EMBL/GenBank/DDBJ databases">
        <title>Genome sequence of Levilinea saccharolytica DSM 16555.</title>
        <authorList>
            <person name="Hemp J."/>
            <person name="Ward L.M."/>
            <person name="Pace L.A."/>
            <person name="Fischer W.W."/>
        </authorList>
    </citation>
    <scope>NUCLEOTIDE SEQUENCE [LARGE SCALE GENOMIC DNA]</scope>
    <source>
        <strain evidence="3 4">KIBI-1</strain>
    </source>
</reference>
<feature type="domain" description="YbaK/aminoacyl-tRNA synthetase-associated" evidence="1">
    <location>
        <begin position="31"/>
        <end position="147"/>
    </location>
</feature>
<sequence>MNESLSPSAQKVQNSLHAQGFDCSVVELPASTRTAQEAADACGCTLGQIVKSLIFRGKSSGQAVLALVSGSNRVSEARLAQVLGEAVEKADGDFVRAQTGFAIGGVPPLGHIQILRTVIDADLLQYDHIWAAAGTPHAVFQLSAASLQPMTGGQVAEIKQAG</sequence>
<dbReference type="GO" id="GO:0002161">
    <property type="term" value="F:aminoacyl-tRNA deacylase activity"/>
    <property type="evidence" value="ECO:0007669"/>
    <property type="project" value="InterPro"/>
</dbReference>
<accession>A0A0M9U3F6</accession>
<protein>
    <submittedName>
        <fullName evidence="2">Uncharacterized conserved protein</fullName>
    </submittedName>
</protein>
<keyword evidence="4" id="KW-1185">Reference proteome</keyword>
<evidence type="ECO:0000259" key="1">
    <source>
        <dbReference type="Pfam" id="PF04073"/>
    </source>
</evidence>
<gene>
    <name evidence="3" type="ORF">ADN01_04665</name>
    <name evidence="2" type="ORF">LSAC_03615</name>
</gene>
<dbReference type="AlphaFoldDB" id="A0A0M9U3F6"/>
<dbReference type="Gene3D" id="3.90.960.10">
    <property type="entry name" value="YbaK/aminoacyl-tRNA synthetase-associated domain"/>
    <property type="match status" value="1"/>
</dbReference>